<dbReference type="Pfam" id="PF23007">
    <property type="entry name" value="DnaA_N-like_STI"/>
    <property type="match status" value="1"/>
</dbReference>
<evidence type="ECO:0000256" key="8">
    <source>
        <dbReference type="SAM" id="MobiDB-lite"/>
    </source>
</evidence>
<dbReference type="GO" id="GO:0003689">
    <property type="term" value="F:DNA clamp loader activity"/>
    <property type="evidence" value="ECO:0007669"/>
    <property type="project" value="TreeGrafter"/>
</dbReference>
<evidence type="ECO:0000256" key="6">
    <source>
        <dbReference type="ARBA" id="ARBA00023054"/>
    </source>
</evidence>
<accession>A0A811RN89</accession>
<feature type="compositionally biased region" description="Low complexity" evidence="8">
    <location>
        <begin position="221"/>
        <end position="235"/>
    </location>
</feature>
<dbReference type="NCBIfam" id="TIGR02397">
    <property type="entry name" value="dnaX_nterm"/>
    <property type="match status" value="1"/>
</dbReference>
<feature type="compositionally biased region" description="Basic residues" evidence="8">
    <location>
        <begin position="310"/>
        <end position="319"/>
    </location>
</feature>
<feature type="region of interest" description="Disordered" evidence="8">
    <location>
        <begin position="22"/>
        <end position="44"/>
    </location>
</feature>
<feature type="compositionally biased region" description="Basic residues" evidence="8">
    <location>
        <begin position="112"/>
        <end position="125"/>
    </location>
</feature>
<dbReference type="FunFam" id="1.10.8.60:FF:000013">
    <property type="entry name" value="DNA polymerase III subunit gamma/tau"/>
    <property type="match status" value="1"/>
</dbReference>
<feature type="compositionally biased region" description="Polar residues" evidence="8">
    <location>
        <begin position="957"/>
        <end position="966"/>
    </location>
</feature>
<dbReference type="Gene3D" id="1.10.8.60">
    <property type="match status" value="1"/>
</dbReference>
<feature type="compositionally biased region" description="Basic residues" evidence="8">
    <location>
        <begin position="23"/>
        <end position="39"/>
    </location>
</feature>
<dbReference type="PANTHER" id="PTHR11669">
    <property type="entry name" value="REPLICATION FACTOR C / DNA POLYMERASE III GAMMA-TAU SUBUNIT"/>
    <property type="match status" value="1"/>
</dbReference>
<dbReference type="InterPro" id="IPR054506">
    <property type="entry name" value="DnaA_N-like_STI"/>
</dbReference>
<dbReference type="Gene3D" id="3.40.50.300">
    <property type="entry name" value="P-loop containing nucleotide triphosphate hydrolases"/>
    <property type="match status" value="1"/>
</dbReference>
<feature type="region of interest" description="Disordered" evidence="8">
    <location>
        <begin position="60"/>
        <end position="146"/>
    </location>
</feature>
<keyword evidence="2" id="KW-0479">Metal-binding</keyword>
<feature type="domain" description="DNA polymerase III subunit gamma/tau helical lid" evidence="9">
    <location>
        <begin position="496"/>
        <end position="546"/>
    </location>
</feature>
<evidence type="ECO:0000313" key="11">
    <source>
        <dbReference type="EMBL" id="CAD6271482.1"/>
    </source>
</evidence>
<dbReference type="Pfam" id="PF22608">
    <property type="entry name" value="DNAX_ATPase_lid"/>
    <property type="match status" value="1"/>
</dbReference>
<comment type="similarity">
    <text evidence="1">Belongs to the DnaX/STICHEL family.</text>
</comment>
<dbReference type="InterPro" id="IPR008921">
    <property type="entry name" value="DNA_pol3_clamp-load_cplx_C"/>
</dbReference>
<dbReference type="PANTHER" id="PTHR11669:SF68">
    <property type="entry name" value="OS05G0529600 PROTEIN"/>
    <property type="match status" value="1"/>
</dbReference>
<comment type="caution">
    <text evidence="11">The sequence shown here is derived from an EMBL/GenBank/DDBJ whole genome shotgun (WGS) entry which is preliminary data.</text>
</comment>
<dbReference type="SUPFAM" id="SSF48019">
    <property type="entry name" value="post-AAA+ oligomerization domain-like"/>
    <property type="match status" value="1"/>
</dbReference>
<dbReference type="GO" id="GO:0005663">
    <property type="term" value="C:DNA replication factor C complex"/>
    <property type="evidence" value="ECO:0007669"/>
    <property type="project" value="TreeGrafter"/>
</dbReference>
<feature type="region of interest" description="Disordered" evidence="8">
    <location>
        <begin position="743"/>
        <end position="768"/>
    </location>
</feature>
<dbReference type="GO" id="GO:0003677">
    <property type="term" value="F:DNA binding"/>
    <property type="evidence" value="ECO:0007669"/>
    <property type="project" value="InterPro"/>
</dbReference>
<evidence type="ECO:0000313" key="12">
    <source>
        <dbReference type="Proteomes" id="UP000604825"/>
    </source>
</evidence>
<keyword evidence="12" id="KW-1185">Reference proteome</keyword>
<feature type="coiled-coil region" evidence="7">
    <location>
        <begin position="627"/>
        <end position="654"/>
    </location>
</feature>
<evidence type="ECO:0000256" key="3">
    <source>
        <dbReference type="ARBA" id="ARBA00022741"/>
    </source>
</evidence>
<feature type="region of interest" description="Disordered" evidence="8">
    <location>
        <begin position="952"/>
        <end position="971"/>
    </location>
</feature>
<keyword evidence="6 7" id="KW-0175">Coiled coil</keyword>
<keyword evidence="5" id="KW-0067">ATP-binding</keyword>
<dbReference type="InterPro" id="IPR027417">
    <property type="entry name" value="P-loop_NTPase"/>
</dbReference>
<dbReference type="InterPro" id="IPR012763">
    <property type="entry name" value="DNA_pol_III_sug/sutau_N"/>
</dbReference>
<evidence type="ECO:0000256" key="4">
    <source>
        <dbReference type="ARBA" id="ARBA00022833"/>
    </source>
</evidence>
<dbReference type="CDD" id="cd18137">
    <property type="entry name" value="HLD_clamp_pol_III_gamma_tau"/>
    <property type="match status" value="1"/>
</dbReference>
<dbReference type="GO" id="GO:0046872">
    <property type="term" value="F:metal ion binding"/>
    <property type="evidence" value="ECO:0007669"/>
    <property type="project" value="UniProtKB-KW"/>
</dbReference>
<evidence type="ECO:0000256" key="1">
    <source>
        <dbReference type="ARBA" id="ARBA00006360"/>
    </source>
</evidence>
<dbReference type="GO" id="GO:0006281">
    <property type="term" value="P:DNA repair"/>
    <property type="evidence" value="ECO:0007669"/>
    <property type="project" value="TreeGrafter"/>
</dbReference>
<dbReference type="GO" id="GO:0009360">
    <property type="term" value="C:DNA polymerase III complex"/>
    <property type="evidence" value="ECO:0007669"/>
    <property type="project" value="InterPro"/>
</dbReference>
<evidence type="ECO:0000256" key="5">
    <source>
        <dbReference type="ARBA" id="ARBA00022840"/>
    </source>
</evidence>
<sequence length="1437" mass="157732">MPVPASGGGDHLRGHAHLTNCSHLRHHHGPHGASGRRRSPTGSSASAALMRNLLALQRSRSLWDPSTRRSVDSAPSNNNRVAADPDADHPRGSGGALKTLLDQLTENPQPKQGRRPRRRFKRGASRRAAAAALDRRAAAPRVSVNSSSQEAVCGNRYLFGAGGAADGDGGGDELMQQQVSQESRNVCGIPWNWSRIHHRGKSILDMAGRSLSCGLSDPKPTSAARRSEAATSAASCGHANGSRSHPHFPVTARLTSSSSSDSDSLPLLVDGIRNAVDISSSFSGELGIFSKSSELDSDLASEARSGQKSRGSHRVRHRSLTQKYSPRTFKDVVGQSLVVQALSNAILKKKIGLVYVFYGPHGTGKTSCARVFAKALNCHSAEHPRPCDSCASCIAHNLGKSRSLLEIGPVGNIDLDSIVDILDNVMLSLVPSQHRVFIIDDCNTLPPDTWSVISKVVERARRRVVFILISPSLDLPHIIVSRCQKFFFPKLKECDIINTLQWISTSEGLDVDRDALKLIASRSDGSLRDAEMTLDQLSLLGQRISMSLVQELVGLVSDDKLVDLLDLALSADTVNTVKTLRDITETGVEPLALMSQLATIITDILAGTYTFTRERVRRKFFKRPTLSKDDMEKLRQALKTLSEAEKQLRVSNDKMTWLTAALLQLAPDKQYVLPSSSPSTSLNQGLFTRPKGDIARSSAMDHSDIYAGAHGLARASDLGNQQYRDANLVAGSSSNMASNYHAGKRPGEHTPDSHVLPTGATRVNEGSRYGKTDSDMIWQAVLENVQSDSLRRLLAREGRLISVSLGTAPTVQLIFSSQVNKSKAEKYRGQILQAFESVLSSTIILEIRYESKDDLAAGHAPVITPYPEDGSSNLVLRRSFTKHSSVSSGGENLIRRLQKDSVVQVGSSNQTRWMQSDPHILTEGEIIEIGSQMDWRAEPDSGIVMANRRQETVSGEGLSSQNQEISQGGKMVNNGDSQQKNIVRGKVSLAHVINQAEACSQQGGWSRHKAISIAEKLEQDNLRLEPRSSLLCWKASSTSRRKMSALKIRTRRSRALSRLALCGRCISIHSCQGLLQRFERIQRPQVIDSATNDGEQGLWLHGLFNSVVMELQRLCPQSLDGFFFRTIPHGRSWSVRHFVNASGRGPPMVNPSLSFMPPGYSRAGILDSCNGLLLCRCDDIHPEVIYTYFVCNPATEKWIGLPDLEVTERMFSFRPFRLGFDLAVSSSHFRVFVLESDPRPPITWDQATIGVEIFSSETRAWSYRQSEWGDGNGAVVGWDSVFFKGTVHLTSPGSSSLLTVGMDGMAWGRIPTPHDFGFIGVSQGRLHAVHRWDNGRDDDHESISIWVLEDYVGQQWTLKHAVTVMEMFGARPRSFGNSYSFIVHAVHPEHDVIFLTAGKLRRKCVLSGLLERAICLHSLTCLASHIGCQTDIRVVIT</sequence>
<reference evidence="11" key="1">
    <citation type="submission" date="2020-10" db="EMBL/GenBank/DDBJ databases">
        <authorList>
            <person name="Han B."/>
            <person name="Lu T."/>
            <person name="Zhao Q."/>
            <person name="Huang X."/>
            <person name="Zhao Y."/>
        </authorList>
    </citation>
    <scope>NUCLEOTIDE SEQUENCE</scope>
</reference>
<evidence type="ECO:0000259" key="9">
    <source>
        <dbReference type="Pfam" id="PF22608"/>
    </source>
</evidence>
<feature type="region of interest" description="Disordered" evidence="8">
    <location>
        <begin position="215"/>
        <end position="263"/>
    </location>
</feature>
<protein>
    <submittedName>
        <fullName evidence="11">Uncharacterized protein</fullName>
    </submittedName>
</protein>
<keyword evidence="3" id="KW-0547">Nucleotide-binding</keyword>
<dbReference type="OrthoDB" id="1906110at2759"/>
<proteinExistence type="inferred from homology"/>
<gene>
    <name evidence="11" type="ORF">NCGR_LOCUS54768</name>
</gene>
<name>A0A811RN89_9POAL</name>
<evidence type="ECO:0000256" key="2">
    <source>
        <dbReference type="ARBA" id="ARBA00022723"/>
    </source>
</evidence>
<feature type="region of interest" description="Disordered" evidence="8">
    <location>
        <begin position="300"/>
        <end position="319"/>
    </location>
</feature>
<dbReference type="Proteomes" id="UP000604825">
    <property type="component" value="Unassembled WGS sequence"/>
</dbReference>
<dbReference type="Pfam" id="PF13177">
    <property type="entry name" value="DNA_pol3_delta2"/>
    <property type="match status" value="1"/>
</dbReference>
<feature type="domain" description="STICHEL DnaA-N-like alpha-beta" evidence="10">
    <location>
        <begin position="770"/>
        <end position="848"/>
    </location>
</feature>
<dbReference type="GO" id="GO:0005524">
    <property type="term" value="F:ATP binding"/>
    <property type="evidence" value="ECO:0007669"/>
    <property type="project" value="UniProtKB-KW"/>
</dbReference>
<dbReference type="EMBL" id="CAJGYO010000016">
    <property type="protein sequence ID" value="CAD6271482.1"/>
    <property type="molecule type" value="Genomic_DNA"/>
</dbReference>
<organism evidence="11 12">
    <name type="scientific">Miscanthus lutarioriparius</name>
    <dbReference type="NCBI Taxonomy" id="422564"/>
    <lineage>
        <taxon>Eukaryota</taxon>
        <taxon>Viridiplantae</taxon>
        <taxon>Streptophyta</taxon>
        <taxon>Embryophyta</taxon>
        <taxon>Tracheophyta</taxon>
        <taxon>Spermatophyta</taxon>
        <taxon>Magnoliopsida</taxon>
        <taxon>Liliopsida</taxon>
        <taxon>Poales</taxon>
        <taxon>Poaceae</taxon>
        <taxon>PACMAD clade</taxon>
        <taxon>Panicoideae</taxon>
        <taxon>Andropogonodae</taxon>
        <taxon>Andropogoneae</taxon>
        <taxon>Saccharinae</taxon>
        <taxon>Miscanthus</taxon>
    </lineage>
</organism>
<dbReference type="GO" id="GO:0003887">
    <property type="term" value="F:DNA-directed DNA polymerase activity"/>
    <property type="evidence" value="ECO:0007669"/>
    <property type="project" value="InterPro"/>
</dbReference>
<dbReference type="InterPro" id="IPR045085">
    <property type="entry name" value="HLD_clamp_pol_III_gamma_tau"/>
</dbReference>
<evidence type="ECO:0000259" key="10">
    <source>
        <dbReference type="Pfam" id="PF23007"/>
    </source>
</evidence>
<keyword evidence="4" id="KW-0862">Zinc</keyword>
<dbReference type="GO" id="GO:0006261">
    <property type="term" value="P:DNA-templated DNA replication"/>
    <property type="evidence" value="ECO:0007669"/>
    <property type="project" value="TreeGrafter"/>
</dbReference>
<dbReference type="InterPro" id="IPR050238">
    <property type="entry name" value="DNA_Rep/Repair_Clamp_Loader"/>
</dbReference>
<evidence type="ECO:0000256" key="7">
    <source>
        <dbReference type="SAM" id="Coils"/>
    </source>
</evidence>
<dbReference type="SUPFAM" id="SSF52540">
    <property type="entry name" value="P-loop containing nucleoside triphosphate hydrolases"/>
    <property type="match status" value="1"/>
</dbReference>